<keyword evidence="2" id="KW-1185">Reference proteome</keyword>
<dbReference type="PANTHER" id="PTHR35602:SF2">
    <property type="entry name" value="UPF0227 PROTEIN YCFP"/>
    <property type="match status" value="1"/>
</dbReference>
<dbReference type="Gene3D" id="3.40.50.1820">
    <property type="entry name" value="alpha/beta hydrolase"/>
    <property type="match status" value="1"/>
</dbReference>
<dbReference type="SUPFAM" id="SSF53474">
    <property type="entry name" value="alpha/beta-Hydrolases"/>
    <property type="match status" value="1"/>
</dbReference>
<dbReference type="ESTHER" id="9past-i3dam8">
    <property type="family name" value="abh_upf00227"/>
</dbReference>
<protein>
    <submittedName>
        <fullName evidence="1">Uncharacterized protein</fullName>
    </submittedName>
</protein>
<dbReference type="InterPro" id="IPR029058">
    <property type="entry name" value="AB_hydrolase_fold"/>
</dbReference>
<dbReference type="Pfam" id="PF05728">
    <property type="entry name" value="UPF0227"/>
    <property type="match status" value="1"/>
</dbReference>
<dbReference type="PATRIC" id="fig|1095749.3.peg.1425"/>
<reference evidence="1 2" key="1">
    <citation type="submission" date="2012-03" db="EMBL/GenBank/DDBJ databases">
        <authorList>
            <person name="Harkins D.M."/>
            <person name="Madupu R."/>
            <person name="Durkin A.S."/>
            <person name="Torralba M."/>
            <person name="Methe B."/>
            <person name="Sutton G.G."/>
            <person name="Nelson K.E."/>
        </authorList>
    </citation>
    <scope>NUCLEOTIDE SEQUENCE [LARGE SCALE GENOMIC DNA]</scope>
    <source>
        <strain evidence="1 2">CCUG 2042</strain>
    </source>
</reference>
<dbReference type="AlphaFoldDB" id="I3DAM8"/>
<dbReference type="InterPro" id="IPR008886">
    <property type="entry name" value="UPF0227/Esterase_YqiA"/>
</dbReference>
<evidence type="ECO:0000313" key="2">
    <source>
        <dbReference type="Proteomes" id="UP000006457"/>
    </source>
</evidence>
<dbReference type="eggNOG" id="COG3150">
    <property type="taxonomic scope" value="Bacteria"/>
</dbReference>
<organism evidence="1 2">
    <name type="scientific">Pasteurella bettyae CCUG 2042</name>
    <dbReference type="NCBI Taxonomy" id="1095749"/>
    <lineage>
        <taxon>Bacteria</taxon>
        <taxon>Pseudomonadati</taxon>
        <taxon>Pseudomonadota</taxon>
        <taxon>Gammaproteobacteria</taxon>
        <taxon>Pasteurellales</taxon>
        <taxon>Pasteurellaceae</taxon>
        <taxon>Pasteurella</taxon>
    </lineage>
</organism>
<dbReference type="EMBL" id="AJSX01000034">
    <property type="protein sequence ID" value="EIJ68771.1"/>
    <property type="molecule type" value="Genomic_DNA"/>
</dbReference>
<dbReference type="PANTHER" id="PTHR35602">
    <property type="entry name" value="ESTERASE YQIA-RELATED"/>
    <property type="match status" value="1"/>
</dbReference>
<gene>
    <name evidence="1" type="ORF">HMPREF1052_1321</name>
</gene>
<dbReference type="NCBIfam" id="NF003431">
    <property type="entry name" value="PRK04940.1"/>
    <property type="match status" value="1"/>
</dbReference>
<dbReference type="Proteomes" id="UP000006457">
    <property type="component" value="Unassembled WGS sequence"/>
</dbReference>
<comment type="caution">
    <text evidence="1">The sequence shown here is derived from an EMBL/GenBank/DDBJ whole genome shotgun (WGS) entry which is preliminary data.</text>
</comment>
<dbReference type="RefSeq" id="WP_005760996.1">
    <property type="nucleotide sequence ID" value="NZ_AJSX01000034.1"/>
</dbReference>
<name>I3DAM8_9PAST</name>
<accession>I3DAM8</accession>
<sequence>MIIYLHGFSSSRPDDHENVMQLQMIDPDVRCVNYSTLHPRHDMQYILNEVHKMVSETNDPYPMVCGVGLGGYWAERVGFLCGIKQVILNPNLFPEENMEGRIDRPEEYHDIATKCIENFRERNQGKCLVFLSINDKVVDPRRSEMLLSPYYEVTWDNSDAHQFKHIAPYIQRLKVFKNTAV</sequence>
<proteinExistence type="predicted"/>
<dbReference type="OrthoDB" id="6469735at2"/>
<evidence type="ECO:0000313" key="1">
    <source>
        <dbReference type="EMBL" id="EIJ68771.1"/>
    </source>
</evidence>